<feature type="signal peptide" evidence="1">
    <location>
        <begin position="1"/>
        <end position="19"/>
    </location>
</feature>
<protein>
    <recommendedName>
        <fullName evidence="4">DUF3078 domain-containing protein</fullName>
    </recommendedName>
</protein>
<comment type="caution">
    <text evidence="2">The sequence shown here is derived from an EMBL/GenBank/DDBJ whole genome shotgun (WGS) entry which is preliminary data.</text>
</comment>
<dbReference type="InterPro" id="IPR021428">
    <property type="entry name" value="DUF3078"/>
</dbReference>
<dbReference type="AlphaFoldDB" id="A0A1B8TTK4"/>
<proteinExistence type="predicted"/>
<organism evidence="2 3">
    <name type="scientific">Polaribacter vadi</name>
    <dbReference type="NCBI Taxonomy" id="1774273"/>
    <lineage>
        <taxon>Bacteria</taxon>
        <taxon>Pseudomonadati</taxon>
        <taxon>Bacteroidota</taxon>
        <taxon>Flavobacteriia</taxon>
        <taxon>Flavobacteriales</taxon>
        <taxon>Flavobacteriaceae</taxon>
    </lineage>
</organism>
<evidence type="ECO:0000256" key="1">
    <source>
        <dbReference type="SAM" id="SignalP"/>
    </source>
</evidence>
<dbReference type="KEGG" id="pob:LPB03_12735"/>
<accession>A0A1B8TTK4</accession>
<reference evidence="3" key="1">
    <citation type="submission" date="2016-02" db="EMBL/GenBank/DDBJ databases">
        <authorList>
            <person name="Shin S.-K."/>
            <person name="Yi H."/>
            <person name="Kim E."/>
        </authorList>
    </citation>
    <scope>NUCLEOTIDE SEQUENCE [LARGE SCALE GENOMIC DNA]</scope>
    <source>
        <strain evidence="3">LPB0003</strain>
    </source>
</reference>
<evidence type="ECO:0008006" key="4">
    <source>
        <dbReference type="Google" id="ProtNLM"/>
    </source>
</evidence>
<gene>
    <name evidence="2" type="ORF">LPB3_12750</name>
</gene>
<dbReference type="EMBL" id="LSFM01000023">
    <property type="protein sequence ID" value="OBY62993.1"/>
    <property type="molecule type" value="Genomic_DNA"/>
</dbReference>
<dbReference type="Proteomes" id="UP000092584">
    <property type="component" value="Unassembled WGS sequence"/>
</dbReference>
<dbReference type="Pfam" id="PF11276">
    <property type="entry name" value="DUF3078"/>
    <property type="match status" value="1"/>
</dbReference>
<feature type="chain" id="PRO_5008615555" description="DUF3078 domain-containing protein" evidence="1">
    <location>
        <begin position="20"/>
        <end position="314"/>
    </location>
</feature>
<dbReference type="OrthoDB" id="1198072at2"/>
<keyword evidence="3" id="KW-1185">Reference proteome</keyword>
<evidence type="ECO:0000313" key="2">
    <source>
        <dbReference type="EMBL" id="OBY62993.1"/>
    </source>
</evidence>
<sequence>MKKLSILLLLITISFSANAQTADELKKEQAPKKAEIAKLQGEVKALQAKIDALPGWRIGAFGTIGASLSGFNNWYARNAPDASAGNIGVTINGFANLIEEDFFWRNSGNINLGWVKLDDKSVTGDEGFETATDVFTISSLYGKRLNKKWAVSGLAEYRTTLIDNFNNPGYLDLGAGLTWTPTSHLVVVMHPGNYNFVFSDGDTAFESSLGAKVVADYTNKYGGLSIKSNLSLFQSYENGDLSNWTFTNSFGYTIWNGIGLGFEVGLRNNKQEALNSALNEFNSMTTIGTTPTPTFDNIDNKLQTYWLFGLSYAL</sequence>
<dbReference type="STRING" id="1774273.LPB03_12735"/>
<dbReference type="RefSeq" id="WP_065319970.1">
    <property type="nucleotide sequence ID" value="NZ_CP017477.1"/>
</dbReference>
<evidence type="ECO:0000313" key="3">
    <source>
        <dbReference type="Proteomes" id="UP000092584"/>
    </source>
</evidence>
<keyword evidence="1" id="KW-0732">Signal</keyword>
<name>A0A1B8TTK4_9FLAO</name>